<dbReference type="Gene3D" id="3.40.50.300">
    <property type="entry name" value="P-loop containing nucleotide triphosphate hydrolases"/>
    <property type="match status" value="1"/>
</dbReference>
<dbReference type="GO" id="GO:0004519">
    <property type="term" value="F:endonuclease activity"/>
    <property type="evidence" value="ECO:0007669"/>
    <property type="project" value="UniProtKB-KW"/>
</dbReference>
<dbReference type="EMBL" id="FPAZ01000013">
    <property type="protein sequence ID" value="SFT88580.1"/>
    <property type="molecule type" value="Genomic_DNA"/>
</dbReference>
<evidence type="ECO:0000313" key="5">
    <source>
        <dbReference type="Proteomes" id="UP000183805"/>
    </source>
</evidence>
<keyword evidence="4" id="KW-0540">Nuclease</keyword>
<name>A0ABY1GKW8_9GAMM</name>
<organism evidence="4 5">
    <name type="scientific">Pseudoalteromonas lipolytica</name>
    <dbReference type="NCBI Taxonomy" id="570156"/>
    <lineage>
        <taxon>Bacteria</taxon>
        <taxon>Pseudomonadati</taxon>
        <taxon>Pseudomonadota</taxon>
        <taxon>Gammaproteobacteria</taxon>
        <taxon>Alteromonadales</taxon>
        <taxon>Pseudoalteromonadaceae</taxon>
        <taxon>Pseudoalteromonas</taxon>
    </lineage>
</organism>
<reference evidence="4 5" key="1">
    <citation type="submission" date="2016-10" db="EMBL/GenBank/DDBJ databases">
        <authorList>
            <person name="Varghese N."/>
            <person name="Submissions S."/>
        </authorList>
    </citation>
    <scope>NUCLEOTIDE SEQUENCE [LARGE SCALE GENOMIC DNA]</scope>
    <source>
        <strain evidence="4 5">CGMCC 1.8499</strain>
    </source>
</reference>
<keyword evidence="4" id="KW-0378">Hydrolase</keyword>
<keyword evidence="5" id="KW-1185">Reference proteome</keyword>
<feature type="compositionally biased region" description="Acidic residues" evidence="1">
    <location>
        <begin position="764"/>
        <end position="777"/>
    </location>
</feature>
<dbReference type="Proteomes" id="UP000183805">
    <property type="component" value="Unassembled WGS sequence"/>
</dbReference>
<protein>
    <submittedName>
        <fullName evidence="4">Restriction endonuclease</fullName>
    </submittedName>
</protein>
<feature type="region of interest" description="Disordered" evidence="1">
    <location>
        <begin position="764"/>
        <end position="783"/>
    </location>
</feature>
<comment type="caution">
    <text evidence="4">The sequence shown here is derived from an EMBL/GenBank/DDBJ whole genome shotgun (WGS) entry which is preliminary data.</text>
</comment>
<dbReference type="Pfam" id="PF04471">
    <property type="entry name" value="Mrr_cat"/>
    <property type="match status" value="1"/>
</dbReference>
<dbReference type="InterPro" id="IPR049050">
    <property type="entry name" value="nSTAND3"/>
</dbReference>
<feature type="domain" description="Novel STAND NTPase 3" evidence="3">
    <location>
        <begin position="173"/>
        <end position="334"/>
    </location>
</feature>
<evidence type="ECO:0000259" key="3">
    <source>
        <dbReference type="Pfam" id="PF20720"/>
    </source>
</evidence>
<dbReference type="CDD" id="cd00009">
    <property type="entry name" value="AAA"/>
    <property type="match status" value="1"/>
</dbReference>
<keyword evidence="4" id="KW-0255">Endonuclease</keyword>
<proteinExistence type="predicted"/>
<feature type="domain" description="Restriction endonuclease type IV Mrr" evidence="2">
    <location>
        <begin position="7"/>
        <end position="71"/>
    </location>
</feature>
<dbReference type="Pfam" id="PF20720">
    <property type="entry name" value="nSTAND3"/>
    <property type="match status" value="1"/>
</dbReference>
<accession>A0ABY1GKW8</accession>
<dbReference type="SUPFAM" id="SSF52540">
    <property type="entry name" value="P-loop containing nucleoside triphosphate hydrolases"/>
    <property type="match status" value="1"/>
</dbReference>
<evidence type="ECO:0000256" key="1">
    <source>
        <dbReference type="SAM" id="MobiDB-lite"/>
    </source>
</evidence>
<evidence type="ECO:0000313" key="4">
    <source>
        <dbReference type="EMBL" id="SFT88580.1"/>
    </source>
</evidence>
<gene>
    <name evidence="4" type="ORF">SAMN04487854_113140</name>
</gene>
<dbReference type="InterPro" id="IPR007560">
    <property type="entry name" value="Restrct_endonuc_IV_Mrr"/>
</dbReference>
<evidence type="ECO:0000259" key="2">
    <source>
        <dbReference type="Pfam" id="PF04471"/>
    </source>
</evidence>
<sequence>MHDYKFHTLSPRDFEYLSNDLVGAKLKVDVRSFATGRDKGIDGWLIDKNQLTVVQSKHWENTKNSVLISRLRNDELPKIKKLKPKRYILSVSNDLTVDQVKQLINDFKPYLKEDDLLDRGKINKLISENPSIEANHYKLWFSSTNILNEMINSDLHNQTQFELEEIKKSIKTYVRTSNYYSSKNKLDQNNCIIITGAPGVGKTTLSRVLVHELIVEEEKRNKSNYEFIYIDCINDFNRAYKSKLKQIFLFDDFLGRNYLSEVRNSDDRKLKEIIDRIRKSANKKLILTSRVSILNQAKNISDDYDSSTFISNEELIDVSDLSRIEKAKILSSYFFNTMSTIKETGECTIEIEDFTNQDFYLKIIDHRNYNPRLIEHILNKDNFNASEHTSFKNFSLAALNNPSKVWEKPIKNNLNDIQREILYSVIFTKERTNQEKIYDLTLKNNNIKSQEFFDSLKVMNESFISISIDSNNCNRYIKLLNPSIADFLIPKLINESPSELASLIVSMGSLLDIYTLPNNMELKREKNKYINKHLFFKKLVENLKDKIKFDKETITLSIYALKNANSEKNNCSESLLLDKIIENTSTITQYKQISEILEITKKFKHSKEFDFEKLSKEHLDLLDDHGELADFSFFYNSNTTDWHLDKEIEYKAIEYWSSNLEEKLKSEISSVDFINDDIIDHYNQFDEVDEESVTEEIYDEVEKIVLDICNEYDINIHEDGILSCFDIDSYSESLIDEILNTLENTVKHEIDENQGTLGLEFEDEDEDIDDEDSEDDEIRNLFY</sequence>
<dbReference type="InterPro" id="IPR027417">
    <property type="entry name" value="P-loop_NTPase"/>
</dbReference>
<dbReference type="RefSeq" id="WP_074989481.1">
    <property type="nucleotide sequence ID" value="NZ_FPAZ01000013.1"/>
</dbReference>